<evidence type="ECO:0000313" key="2">
    <source>
        <dbReference type="Proteomes" id="UP001144612"/>
    </source>
</evidence>
<gene>
    <name evidence="1" type="ORF">OW729_10080</name>
</gene>
<dbReference type="RefSeq" id="WP_268061374.1">
    <property type="nucleotide sequence ID" value="NZ_JAPQFJ010000009.1"/>
</dbReference>
<keyword evidence="2" id="KW-1185">Reference proteome</keyword>
<accession>A0ABT4DCS9</accession>
<comment type="caution">
    <text evidence="1">The sequence shown here is derived from an EMBL/GenBank/DDBJ whole genome shotgun (WGS) entry which is preliminary data.</text>
</comment>
<protein>
    <submittedName>
        <fullName evidence="1">Uncharacterized protein</fullName>
    </submittedName>
</protein>
<name>A0ABT4DCS9_9CLOT</name>
<proteinExistence type="predicted"/>
<evidence type="ECO:0000313" key="1">
    <source>
        <dbReference type="EMBL" id="MCY6958951.1"/>
    </source>
</evidence>
<dbReference type="Proteomes" id="UP001144612">
    <property type="component" value="Unassembled WGS sequence"/>
</dbReference>
<dbReference type="EMBL" id="JAPQFJ010000009">
    <property type="protein sequence ID" value="MCY6958951.1"/>
    <property type="molecule type" value="Genomic_DNA"/>
</dbReference>
<reference evidence="1" key="1">
    <citation type="submission" date="2022-12" db="EMBL/GenBank/DDBJ databases">
        <title>Clostridium sp. nov., isolated from industrial wastewater.</title>
        <authorList>
            <person name="Jiayan W."/>
        </authorList>
    </citation>
    <scope>NUCLEOTIDE SEQUENCE</scope>
    <source>
        <strain evidence="1">ZC22-4</strain>
    </source>
</reference>
<sequence>MKNSMKYKIYDRIIVTNNVEKRDLILGDFSPKIKLWKFKDNDELRLDFTVKAVQLLQIKGNGKQDKCMKNKPIKLFQEYMDKKGTVRLKEIESSMTEEDGSYNFDVLIQEKYFPKYYTVLIKI</sequence>
<organism evidence="1 2">
    <name type="scientific">Clostridium brassicae</name>
    <dbReference type="NCBI Taxonomy" id="2999072"/>
    <lineage>
        <taxon>Bacteria</taxon>
        <taxon>Bacillati</taxon>
        <taxon>Bacillota</taxon>
        <taxon>Clostridia</taxon>
        <taxon>Eubacteriales</taxon>
        <taxon>Clostridiaceae</taxon>
        <taxon>Clostridium</taxon>
    </lineage>
</organism>